<reference evidence="1 2" key="1">
    <citation type="journal article" date="2022" name="Nat. Ecol. Evol.">
        <title>A masculinizing supergene underlies an exaggerated male reproductive morph in a spider.</title>
        <authorList>
            <person name="Hendrickx F."/>
            <person name="De Corte Z."/>
            <person name="Sonet G."/>
            <person name="Van Belleghem S.M."/>
            <person name="Kostlbacher S."/>
            <person name="Vangestel C."/>
        </authorList>
    </citation>
    <scope>NUCLEOTIDE SEQUENCE [LARGE SCALE GENOMIC DNA]</scope>
    <source>
        <strain evidence="1">W744_W776</strain>
    </source>
</reference>
<keyword evidence="2" id="KW-1185">Reference proteome</keyword>
<organism evidence="1 2">
    <name type="scientific">Oedothorax gibbosus</name>
    <dbReference type="NCBI Taxonomy" id="931172"/>
    <lineage>
        <taxon>Eukaryota</taxon>
        <taxon>Metazoa</taxon>
        <taxon>Ecdysozoa</taxon>
        <taxon>Arthropoda</taxon>
        <taxon>Chelicerata</taxon>
        <taxon>Arachnida</taxon>
        <taxon>Araneae</taxon>
        <taxon>Araneomorphae</taxon>
        <taxon>Entelegynae</taxon>
        <taxon>Araneoidea</taxon>
        <taxon>Linyphiidae</taxon>
        <taxon>Erigoninae</taxon>
        <taxon>Oedothorax</taxon>
    </lineage>
</organism>
<gene>
    <name evidence="1" type="ORF">JTE90_025254</name>
</gene>
<dbReference type="SUPFAM" id="SSF140809">
    <property type="entry name" value="Rhabdovirus nucleoprotein-like"/>
    <property type="match status" value="1"/>
</dbReference>
<dbReference type="AlphaFoldDB" id="A0AAV6U7B6"/>
<dbReference type="InterPro" id="IPR035961">
    <property type="entry name" value="Rhabdovirus_nucleoprotein-like"/>
</dbReference>
<sequence length="157" mass="17795">MDLKVTQIHSLLMEDLAVSHWRDNVISTFIYYVILENPQIFEVTLEEDWTPEGEPAIGKKGDKLTPFSLIGVTKDSPVLTAKSELPDAKKARLSLLLCVLITYRKIVMKTNNPTQHNEGIQRLDTFLKTSGFGVSEDDLKLTRVLAIESSFTIQFRK</sequence>
<protein>
    <submittedName>
        <fullName evidence="1">Uncharacterized protein</fullName>
    </submittedName>
</protein>
<dbReference type="Proteomes" id="UP000827092">
    <property type="component" value="Unassembled WGS sequence"/>
</dbReference>
<dbReference type="EMBL" id="JAFNEN010000596">
    <property type="protein sequence ID" value="KAG8179929.1"/>
    <property type="molecule type" value="Genomic_DNA"/>
</dbReference>
<proteinExistence type="predicted"/>
<evidence type="ECO:0000313" key="1">
    <source>
        <dbReference type="EMBL" id="KAG8179929.1"/>
    </source>
</evidence>
<name>A0AAV6U7B6_9ARAC</name>
<comment type="caution">
    <text evidence="1">The sequence shown here is derived from an EMBL/GenBank/DDBJ whole genome shotgun (WGS) entry which is preliminary data.</text>
</comment>
<dbReference type="InterPro" id="IPR023330">
    <property type="entry name" value="Rhabdovirus_ncapsid_N"/>
</dbReference>
<dbReference type="Gene3D" id="1.10.3570.10">
    <property type="entry name" value="Rhabdovirus nucleocapsid protein like domain"/>
    <property type="match status" value="1"/>
</dbReference>
<accession>A0AAV6U7B6</accession>
<evidence type="ECO:0000313" key="2">
    <source>
        <dbReference type="Proteomes" id="UP000827092"/>
    </source>
</evidence>